<name>A0A2N3LMG8_9BACI</name>
<dbReference type="PANTHER" id="PTHR39452">
    <property type="entry name" value="CHEY-P PHOSPHATASE CHEX"/>
    <property type="match status" value="1"/>
</dbReference>
<organism evidence="3 4">
    <name type="scientific">Heyndrickxia camelliae</name>
    <dbReference type="NCBI Taxonomy" id="1707093"/>
    <lineage>
        <taxon>Bacteria</taxon>
        <taxon>Bacillati</taxon>
        <taxon>Bacillota</taxon>
        <taxon>Bacilli</taxon>
        <taxon>Bacillales</taxon>
        <taxon>Bacillaceae</taxon>
        <taxon>Heyndrickxia</taxon>
    </lineage>
</organism>
<dbReference type="InterPro" id="IPR038756">
    <property type="entry name" value="CheX-like"/>
</dbReference>
<evidence type="ECO:0000313" key="4">
    <source>
        <dbReference type="Proteomes" id="UP000233440"/>
    </source>
</evidence>
<evidence type="ECO:0000256" key="1">
    <source>
        <dbReference type="ARBA" id="ARBA00022500"/>
    </source>
</evidence>
<dbReference type="OrthoDB" id="9788100at2"/>
<dbReference type="RefSeq" id="WP_101353233.1">
    <property type="nucleotide sequence ID" value="NZ_PIQO01000003.1"/>
</dbReference>
<reference evidence="3 4" key="1">
    <citation type="submission" date="2017-11" db="EMBL/GenBank/DDBJ databases">
        <title>Bacillus camelliae sp. nov., isolated from pu'er tea.</title>
        <authorList>
            <person name="Niu L."/>
        </authorList>
    </citation>
    <scope>NUCLEOTIDE SEQUENCE [LARGE SCALE GENOMIC DNA]</scope>
    <source>
        <strain evidence="3 4">7578-1</strain>
    </source>
</reference>
<evidence type="ECO:0000313" key="3">
    <source>
        <dbReference type="EMBL" id="PKR85862.1"/>
    </source>
</evidence>
<gene>
    <name evidence="3" type="ORF">CWO92_05670</name>
</gene>
<proteinExistence type="predicted"/>
<dbReference type="InterPro" id="IPR028051">
    <property type="entry name" value="CheX-like_dom"/>
</dbReference>
<keyword evidence="4" id="KW-1185">Reference proteome</keyword>
<evidence type="ECO:0000259" key="2">
    <source>
        <dbReference type="Pfam" id="PF13690"/>
    </source>
</evidence>
<dbReference type="Proteomes" id="UP000233440">
    <property type="component" value="Unassembled WGS sequence"/>
</dbReference>
<dbReference type="GO" id="GO:0006935">
    <property type="term" value="P:chemotaxis"/>
    <property type="evidence" value="ECO:0007669"/>
    <property type="project" value="UniProtKB-KW"/>
</dbReference>
<keyword evidence="1" id="KW-0145">Chemotaxis</keyword>
<dbReference type="AlphaFoldDB" id="A0A2N3LMG8"/>
<dbReference type="EMBL" id="PIQO01000003">
    <property type="protein sequence ID" value="PKR85862.1"/>
    <property type="molecule type" value="Genomic_DNA"/>
</dbReference>
<protein>
    <submittedName>
        <fullName evidence="3">Chemotaxis protein CheX</fullName>
    </submittedName>
</protein>
<dbReference type="CDD" id="cd17906">
    <property type="entry name" value="CheX"/>
    <property type="match status" value="1"/>
</dbReference>
<sequence length="150" mass="16182">MTNSKKITAVLNGTIESIHSVLPIQVEFQQPTLFNSPYSQHTIGVLIGVTGDIKGRIIIDGEVEVFSKIGEVMFGMPVMGEMLESFAGELGNMIAGNISTQISNKGFLIDITPPTVIVGHSKISSFSKAIRLPIQMGEIGEINIILLIEQ</sequence>
<feature type="domain" description="Chemotaxis phosphatase CheX-like" evidence="2">
    <location>
        <begin position="44"/>
        <end position="121"/>
    </location>
</feature>
<dbReference type="PANTHER" id="PTHR39452:SF1">
    <property type="entry name" value="CHEY-P PHOSPHATASE CHEX"/>
    <property type="match status" value="1"/>
</dbReference>
<dbReference type="Gene3D" id="3.40.1550.10">
    <property type="entry name" value="CheC-like"/>
    <property type="match status" value="1"/>
</dbReference>
<dbReference type="InterPro" id="IPR028976">
    <property type="entry name" value="CheC-like_sf"/>
</dbReference>
<dbReference type="SUPFAM" id="SSF103039">
    <property type="entry name" value="CheC-like"/>
    <property type="match status" value="1"/>
</dbReference>
<comment type="caution">
    <text evidence="3">The sequence shown here is derived from an EMBL/GenBank/DDBJ whole genome shotgun (WGS) entry which is preliminary data.</text>
</comment>
<accession>A0A2N3LMG8</accession>
<dbReference type="Pfam" id="PF13690">
    <property type="entry name" value="CheX"/>
    <property type="match status" value="1"/>
</dbReference>